<feature type="region of interest" description="Disordered" evidence="1">
    <location>
        <begin position="1"/>
        <end position="77"/>
    </location>
</feature>
<protein>
    <submittedName>
        <fullName evidence="2 3">Uncharacterized protein</fullName>
    </submittedName>
</protein>
<evidence type="ECO:0000313" key="2">
    <source>
        <dbReference type="EMBL" id="KRH11692.1"/>
    </source>
</evidence>
<dbReference type="PANTHER" id="PTHR33448">
    <property type="entry name" value="CHLOROPLAST PROTEIN HCF243-RELATED"/>
    <property type="match status" value="1"/>
</dbReference>
<reference evidence="2" key="3">
    <citation type="submission" date="2018-07" db="EMBL/GenBank/DDBJ databases">
        <title>WGS assembly of Glycine max.</title>
        <authorList>
            <person name="Schmutz J."/>
            <person name="Cannon S."/>
            <person name="Schlueter J."/>
            <person name="Ma J."/>
            <person name="Mitros T."/>
            <person name="Nelson W."/>
            <person name="Hyten D."/>
            <person name="Song Q."/>
            <person name="Thelen J."/>
            <person name="Cheng J."/>
            <person name="Xu D."/>
            <person name="Hellsten U."/>
            <person name="May G."/>
            <person name="Yu Y."/>
            <person name="Sakurai T."/>
            <person name="Umezawa T."/>
            <person name="Bhattacharyya M."/>
            <person name="Sandhu D."/>
            <person name="Valliyodan B."/>
            <person name="Lindquist E."/>
            <person name="Peto M."/>
            <person name="Grant D."/>
            <person name="Shu S."/>
            <person name="Goodstein D."/>
            <person name="Barry K."/>
            <person name="Futrell-Griggs M."/>
            <person name="Abernathy B."/>
            <person name="Du J."/>
            <person name="Tian Z."/>
            <person name="Zhu L."/>
            <person name="Gill N."/>
            <person name="Joshi T."/>
            <person name="Libault M."/>
            <person name="Sethuraman A."/>
            <person name="Zhang X."/>
            <person name="Shinozaki K."/>
            <person name="Nguyen H."/>
            <person name="Wing R."/>
            <person name="Cregan P."/>
            <person name="Specht J."/>
            <person name="Grimwood J."/>
            <person name="Rokhsar D."/>
            <person name="Stacey G."/>
            <person name="Shoemaker R."/>
            <person name="Jackson S."/>
        </authorList>
    </citation>
    <scope>NUCLEOTIDE SEQUENCE</scope>
    <source>
        <tissue evidence="2">Callus</tissue>
    </source>
</reference>
<evidence type="ECO:0000313" key="3">
    <source>
        <dbReference type="EnsemblPlants" id="KRH11692"/>
    </source>
</evidence>
<name>A0A0R0FZY8_SOYBN</name>
<gene>
    <name evidence="2" type="ORF">GLYMA_15G124300</name>
</gene>
<feature type="compositionally biased region" description="Pro residues" evidence="1">
    <location>
        <begin position="54"/>
        <end position="65"/>
    </location>
</feature>
<evidence type="ECO:0000256" key="1">
    <source>
        <dbReference type="SAM" id="MobiDB-lite"/>
    </source>
</evidence>
<feature type="region of interest" description="Disordered" evidence="1">
    <location>
        <begin position="113"/>
        <end position="132"/>
    </location>
</feature>
<dbReference type="EnsemblPlants" id="KRH11692">
    <property type="protein sequence ID" value="KRH11692"/>
    <property type="gene ID" value="GLYMA_15G124300"/>
</dbReference>
<keyword evidence="4" id="KW-1185">Reference proteome</keyword>
<dbReference type="EMBL" id="CM000848">
    <property type="protein sequence ID" value="KRH11692.1"/>
    <property type="molecule type" value="Genomic_DNA"/>
</dbReference>
<dbReference type="Proteomes" id="UP000008827">
    <property type="component" value="Chromosome 15"/>
</dbReference>
<reference evidence="3" key="2">
    <citation type="submission" date="2018-02" db="UniProtKB">
        <authorList>
            <consortium name="EnsemblPlants"/>
        </authorList>
    </citation>
    <scope>IDENTIFICATION</scope>
    <source>
        <strain evidence="3">Williams 82</strain>
    </source>
</reference>
<dbReference type="InParanoid" id="A0A0R0FZY8"/>
<feature type="compositionally biased region" description="Polar residues" evidence="1">
    <location>
        <begin position="1"/>
        <end position="10"/>
    </location>
</feature>
<dbReference type="AlphaFoldDB" id="A0A0R0FZY8"/>
<proteinExistence type="predicted"/>
<dbReference type="Gramene" id="KRH11692">
    <property type="protein sequence ID" value="KRH11692"/>
    <property type="gene ID" value="GLYMA_15G124300"/>
</dbReference>
<organism evidence="2">
    <name type="scientific">Glycine max</name>
    <name type="common">Soybean</name>
    <name type="synonym">Glycine hispida</name>
    <dbReference type="NCBI Taxonomy" id="3847"/>
    <lineage>
        <taxon>Eukaryota</taxon>
        <taxon>Viridiplantae</taxon>
        <taxon>Streptophyta</taxon>
        <taxon>Embryophyta</taxon>
        <taxon>Tracheophyta</taxon>
        <taxon>Spermatophyta</taxon>
        <taxon>Magnoliopsida</taxon>
        <taxon>eudicotyledons</taxon>
        <taxon>Gunneridae</taxon>
        <taxon>Pentapetalae</taxon>
        <taxon>rosids</taxon>
        <taxon>fabids</taxon>
        <taxon>Fabales</taxon>
        <taxon>Fabaceae</taxon>
        <taxon>Papilionoideae</taxon>
        <taxon>50 kb inversion clade</taxon>
        <taxon>NPAAA clade</taxon>
        <taxon>indigoferoid/millettioid clade</taxon>
        <taxon>Phaseoleae</taxon>
        <taxon>Glycine</taxon>
        <taxon>Glycine subgen. Soja</taxon>
    </lineage>
</organism>
<accession>A0A0R0FZY8</accession>
<sequence>MRQFKSSQTHFEFGLHRQVPSPTNKVSQKQCCQQKQQKVQIKPNVRKGKKTPLPSKPKPRNPLPPRSRAWASTPPRNTLLLTSYRSAPYRSSSLASRFWSSPVKDQEMEFPIPNTTEQQHTSEEPQTEPELGFLREKIASLTEPEKVEEVETERN</sequence>
<dbReference type="PANTHER" id="PTHR33448:SF10">
    <property type="entry name" value="PROTAMINE P1 FAMILY PROTEIN"/>
    <property type="match status" value="1"/>
</dbReference>
<evidence type="ECO:0000313" key="4">
    <source>
        <dbReference type="Proteomes" id="UP000008827"/>
    </source>
</evidence>
<reference evidence="2 3" key="1">
    <citation type="journal article" date="2010" name="Nature">
        <title>Genome sequence of the palaeopolyploid soybean.</title>
        <authorList>
            <person name="Schmutz J."/>
            <person name="Cannon S.B."/>
            <person name="Schlueter J."/>
            <person name="Ma J."/>
            <person name="Mitros T."/>
            <person name="Nelson W."/>
            <person name="Hyten D.L."/>
            <person name="Song Q."/>
            <person name="Thelen J.J."/>
            <person name="Cheng J."/>
            <person name="Xu D."/>
            <person name="Hellsten U."/>
            <person name="May G.D."/>
            <person name="Yu Y."/>
            <person name="Sakurai T."/>
            <person name="Umezawa T."/>
            <person name="Bhattacharyya M.K."/>
            <person name="Sandhu D."/>
            <person name="Valliyodan B."/>
            <person name="Lindquist E."/>
            <person name="Peto M."/>
            <person name="Grant D."/>
            <person name="Shu S."/>
            <person name="Goodstein D."/>
            <person name="Barry K."/>
            <person name="Futrell-Griggs M."/>
            <person name="Abernathy B."/>
            <person name="Du J."/>
            <person name="Tian Z."/>
            <person name="Zhu L."/>
            <person name="Gill N."/>
            <person name="Joshi T."/>
            <person name="Libault M."/>
            <person name="Sethuraman A."/>
            <person name="Zhang X.-C."/>
            <person name="Shinozaki K."/>
            <person name="Nguyen H.T."/>
            <person name="Wing R.A."/>
            <person name="Cregan P."/>
            <person name="Specht J."/>
            <person name="Grimwood J."/>
            <person name="Rokhsar D."/>
            <person name="Stacey G."/>
            <person name="Shoemaker R.C."/>
            <person name="Jackson S.A."/>
        </authorList>
    </citation>
    <scope>NUCLEOTIDE SEQUENCE</scope>
    <source>
        <strain evidence="3">cv. Williams 82</strain>
        <tissue evidence="2">Callus</tissue>
    </source>
</reference>
<dbReference type="STRING" id="3847.A0A0R0FZY8"/>
<feature type="compositionally biased region" description="Low complexity" evidence="1">
    <location>
        <begin position="25"/>
        <end position="40"/>
    </location>
</feature>